<protein>
    <recommendedName>
        <fullName evidence="2">HTH marR-type domain-containing protein</fullName>
    </recommendedName>
</protein>
<name>A0ABQ2B7S0_9MICO</name>
<feature type="region of interest" description="Disordered" evidence="1">
    <location>
        <begin position="167"/>
        <end position="192"/>
    </location>
</feature>
<dbReference type="RefSeq" id="WP_229738079.1">
    <property type="nucleotide sequence ID" value="NZ_BMDG01000009.1"/>
</dbReference>
<proteinExistence type="predicted"/>
<feature type="compositionally biased region" description="Basic and acidic residues" evidence="1">
    <location>
        <begin position="167"/>
        <end position="178"/>
    </location>
</feature>
<reference evidence="4" key="1">
    <citation type="journal article" date="2019" name="Int. J. Syst. Evol. Microbiol.">
        <title>The Global Catalogue of Microorganisms (GCM) 10K type strain sequencing project: providing services to taxonomists for standard genome sequencing and annotation.</title>
        <authorList>
            <consortium name="The Broad Institute Genomics Platform"/>
            <consortium name="The Broad Institute Genome Sequencing Center for Infectious Disease"/>
            <person name="Wu L."/>
            <person name="Ma J."/>
        </authorList>
    </citation>
    <scope>NUCLEOTIDE SEQUENCE [LARGE SCALE GENOMIC DNA]</scope>
    <source>
        <strain evidence="4">CCM 8653</strain>
    </source>
</reference>
<dbReference type="EMBL" id="BMDG01000009">
    <property type="protein sequence ID" value="GGI09734.1"/>
    <property type="molecule type" value="Genomic_DNA"/>
</dbReference>
<dbReference type="InterPro" id="IPR039422">
    <property type="entry name" value="MarR/SlyA-like"/>
</dbReference>
<dbReference type="Pfam" id="PF12802">
    <property type="entry name" value="MarR_2"/>
    <property type="match status" value="1"/>
</dbReference>
<dbReference type="SUPFAM" id="SSF46785">
    <property type="entry name" value="Winged helix' DNA-binding domain"/>
    <property type="match status" value="1"/>
</dbReference>
<dbReference type="PANTHER" id="PTHR33164">
    <property type="entry name" value="TRANSCRIPTIONAL REGULATOR, MARR FAMILY"/>
    <property type="match status" value="1"/>
</dbReference>
<dbReference type="PRINTS" id="PR00598">
    <property type="entry name" value="HTHMARR"/>
</dbReference>
<keyword evidence="4" id="KW-1185">Reference proteome</keyword>
<dbReference type="InterPro" id="IPR036388">
    <property type="entry name" value="WH-like_DNA-bd_sf"/>
</dbReference>
<dbReference type="Proteomes" id="UP000632535">
    <property type="component" value="Unassembled WGS sequence"/>
</dbReference>
<organism evidence="3 4">
    <name type="scientific">Isoptericola cucumis</name>
    <dbReference type="NCBI Taxonomy" id="1776856"/>
    <lineage>
        <taxon>Bacteria</taxon>
        <taxon>Bacillati</taxon>
        <taxon>Actinomycetota</taxon>
        <taxon>Actinomycetes</taxon>
        <taxon>Micrococcales</taxon>
        <taxon>Promicromonosporaceae</taxon>
        <taxon>Isoptericola</taxon>
    </lineage>
</organism>
<feature type="domain" description="HTH marR-type" evidence="2">
    <location>
        <begin position="29"/>
        <end position="164"/>
    </location>
</feature>
<evidence type="ECO:0000313" key="3">
    <source>
        <dbReference type="EMBL" id="GGI09734.1"/>
    </source>
</evidence>
<gene>
    <name evidence="3" type="ORF">GCM10007368_27670</name>
</gene>
<accession>A0ABQ2B7S0</accession>
<feature type="compositionally biased region" description="Pro residues" evidence="1">
    <location>
        <begin position="1"/>
        <end position="19"/>
    </location>
</feature>
<dbReference type="InterPro" id="IPR000835">
    <property type="entry name" value="HTH_MarR-typ"/>
</dbReference>
<dbReference type="PROSITE" id="PS50995">
    <property type="entry name" value="HTH_MARR_2"/>
    <property type="match status" value="1"/>
</dbReference>
<dbReference type="Gene3D" id="1.10.10.10">
    <property type="entry name" value="Winged helix-like DNA-binding domain superfamily/Winged helix DNA-binding domain"/>
    <property type="match status" value="1"/>
</dbReference>
<evidence type="ECO:0000259" key="2">
    <source>
        <dbReference type="PROSITE" id="PS50995"/>
    </source>
</evidence>
<feature type="compositionally biased region" description="Gly residues" evidence="1">
    <location>
        <begin position="182"/>
        <end position="192"/>
    </location>
</feature>
<dbReference type="InterPro" id="IPR036390">
    <property type="entry name" value="WH_DNA-bd_sf"/>
</dbReference>
<evidence type="ECO:0000313" key="4">
    <source>
        <dbReference type="Proteomes" id="UP000632535"/>
    </source>
</evidence>
<feature type="region of interest" description="Disordered" evidence="1">
    <location>
        <begin position="1"/>
        <end position="23"/>
    </location>
</feature>
<dbReference type="PANTHER" id="PTHR33164:SF43">
    <property type="entry name" value="HTH-TYPE TRANSCRIPTIONAL REPRESSOR YETL"/>
    <property type="match status" value="1"/>
</dbReference>
<dbReference type="SMART" id="SM00347">
    <property type="entry name" value="HTH_MARR"/>
    <property type="match status" value="1"/>
</dbReference>
<evidence type="ECO:0000256" key="1">
    <source>
        <dbReference type="SAM" id="MobiDB-lite"/>
    </source>
</evidence>
<comment type="caution">
    <text evidence="3">The sequence shown here is derived from an EMBL/GenBank/DDBJ whole genome shotgun (WGS) entry which is preliminary data.</text>
</comment>
<sequence length="192" mass="20917">MTPPSPTPSHDPVPQPAPSTRPTAGARLAADAWESLFRTQVAIMRRLQADDIWHDVTMREYDVLFTLSRAPGGALRLRELNEGILLAQSSLSRLVERLEARGLVRRSVPADDARGTLVQLTDAGARLQRETGIAHVRTIERFVGEGLAPQELETLTELLERLRAAQADIPDRHGDPARGRGRGGPGAAEGSR</sequence>